<dbReference type="EMBL" id="JAAXOM010000008">
    <property type="protein sequence ID" value="NKX90966.1"/>
    <property type="molecule type" value="Genomic_DNA"/>
</dbReference>
<feature type="region of interest" description="Disordered" evidence="1">
    <location>
        <begin position="1"/>
        <end position="32"/>
    </location>
</feature>
<dbReference type="AlphaFoldDB" id="A0A846WE64"/>
<reference evidence="2 3" key="1">
    <citation type="submission" date="2020-04" db="EMBL/GenBank/DDBJ databases">
        <title>MicrobeNet Type strains.</title>
        <authorList>
            <person name="Nicholson A.C."/>
        </authorList>
    </citation>
    <scope>NUCLEOTIDE SEQUENCE [LARGE SCALE GENOMIC DNA]</scope>
    <source>
        <strain evidence="2 3">DSM 44960</strain>
    </source>
</reference>
<organism evidence="2 3">
    <name type="scientific">Nocardia coubleae</name>
    <dbReference type="NCBI Taxonomy" id="356147"/>
    <lineage>
        <taxon>Bacteria</taxon>
        <taxon>Bacillati</taxon>
        <taxon>Actinomycetota</taxon>
        <taxon>Actinomycetes</taxon>
        <taxon>Mycobacteriales</taxon>
        <taxon>Nocardiaceae</taxon>
        <taxon>Nocardia</taxon>
    </lineage>
</organism>
<evidence type="ECO:0000313" key="2">
    <source>
        <dbReference type="EMBL" id="NKX90966.1"/>
    </source>
</evidence>
<dbReference type="Proteomes" id="UP000572007">
    <property type="component" value="Unassembled WGS sequence"/>
</dbReference>
<proteinExistence type="predicted"/>
<keyword evidence="3" id="KW-1185">Reference proteome</keyword>
<evidence type="ECO:0000256" key="1">
    <source>
        <dbReference type="SAM" id="MobiDB-lite"/>
    </source>
</evidence>
<accession>A0A846WE64</accession>
<protein>
    <submittedName>
        <fullName evidence="2">Uncharacterized protein</fullName>
    </submittedName>
</protein>
<evidence type="ECO:0000313" key="3">
    <source>
        <dbReference type="Proteomes" id="UP000572007"/>
    </source>
</evidence>
<gene>
    <name evidence="2" type="ORF">HGA10_27145</name>
</gene>
<comment type="caution">
    <text evidence="2">The sequence shown here is derived from an EMBL/GenBank/DDBJ whole genome shotgun (WGS) entry which is preliminary data.</text>
</comment>
<name>A0A846WE64_9NOCA</name>
<dbReference type="RefSeq" id="WP_168441128.1">
    <property type="nucleotide sequence ID" value="NZ_JAAXOM010000008.1"/>
</dbReference>
<sequence length="233" mass="26438">MRISLHSNGLRIRTPAPVRPGSHAGPTPSTIDPKAVARRMMLGFAVVDRHPPYEFTAIWLTDRTTDDFVRNTNAVVIPHDDPDHDKKVRSLTWGRAVVLTEGTDPPLAFSHALRIEAFDDLIRQTADQQERICAAITDYSRRKRTKLVVPSFLPVPEIGTPERDEPHYRALWVADYIGAVWSAWLFTEEQRVRRTTSPKSRETPWIMPADLNSPTIADFPVDFAERVKPETVP</sequence>